<keyword evidence="1" id="KW-0489">Methyltransferase</keyword>
<dbReference type="PANTHER" id="PTHR43836:SF2">
    <property type="entry name" value="CATECHOL O-METHYLTRANSFERASE 1-RELATED"/>
    <property type="match status" value="1"/>
</dbReference>
<reference evidence="1 2" key="1">
    <citation type="journal article" date="2017" name="Curr. Microbiol.">
        <title>Mucilaginibacter ginsenosidivorans sp. nov., Isolated from Soil of Ginseng Field.</title>
        <authorList>
            <person name="Kim M.M."/>
            <person name="Siddiqi M.Z."/>
            <person name="Im W.T."/>
        </authorList>
    </citation>
    <scope>NUCLEOTIDE SEQUENCE [LARGE SCALE GENOMIC DNA]</scope>
    <source>
        <strain evidence="1 2">Gsoil 3017</strain>
    </source>
</reference>
<dbReference type="Gene3D" id="3.40.50.150">
    <property type="entry name" value="Vaccinia Virus protein VP39"/>
    <property type="match status" value="1"/>
</dbReference>
<dbReference type="PANTHER" id="PTHR43836">
    <property type="entry name" value="CATECHOL O-METHYLTRANSFERASE 1-RELATED"/>
    <property type="match status" value="1"/>
</dbReference>
<dbReference type="Pfam" id="PF13578">
    <property type="entry name" value="Methyltransf_24"/>
    <property type="match status" value="1"/>
</dbReference>
<dbReference type="GO" id="GO:0032259">
    <property type="term" value="P:methylation"/>
    <property type="evidence" value="ECO:0007669"/>
    <property type="project" value="UniProtKB-KW"/>
</dbReference>
<protein>
    <submittedName>
        <fullName evidence="1">SAM-dependent methyltransferase</fullName>
    </submittedName>
</protein>
<organism evidence="1 2">
    <name type="scientific">Mucilaginibacter ginsenosidivorans</name>
    <dbReference type="NCBI Taxonomy" id="398053"/>
    <lineage>
        <taxon>Bacteria</taxon>
        <taxon>Pseudomonadati</taxon>
        <taxon>Bacteroidota</taxon>
        <taxon>Sphingobacteriia</taxon>
        <taxon>Sphingobacteriales</taxon>
        <taxon>Sphingobacteriaceae</taxon>
        <taxon>Mucilaginibacter</taxon>
    </lineage>
</organism>
<dbReference type="AlphaFoldDB" id="A0A5B8V2R7"/>
<dbReference type="KEGG" id="mgin:FRZ54_24210"/>
<dbReference type="RefSeq" id="WP_147034367.1">
    <property type="nucleotide sequence ID" value="NZ_CP042436.1"/>
</dbReference>
<dbReference type="OrthoDB" id="5464618at2"/>
<dbReference type="GO" id="GO:0008171">
    <property type="term" value="F:O-methyltransferase activity"/>
    <property type="evidence" value="ECO:0007669"/>
    <property type="project" value="TreeGrafter"/>
</dbReference>
<keyword evidence="1" id="KW-0808">Transferase</keyword>
<evidence type="ECO:0000313" key="2">
    <source>
        <dbReference type="Proteomes" id="UP000321479"/>
    </source>
</evidence>
<dbReference type="EMBL" id="CP042436">
    <property type="protein sequence ID" value="QEC65542.1"/>
    <property type="molecule type" value="Genomic_DNA"/>
</dbReference>
<gene>
    <name evidence="1" type="ORF">FRZ54_24210</name>
</gene>
<evidence type="ECO:0000313" key="1">
    <source>
        <dbReference type="EMBL" id="QEC65542.1"/>
    </source>
</evidence>
<dbReference type="SUPFAM" id="SSF53335">
    <property type="entry name" value="S-adenosyl-L-methionine-dependent methyltransferases"/>
    <property type="match status" value="1"/>
</dbReference>
<sequence length="261" mass="29917">MFNLRFAKDFLLHRLKAKTRHGTHSPFVYRLVDSVIYDYHNKKVYEKVENLRRELLSDERVINVTDLGAGSHVNNDSQKKVSGIAKNALKPPQLAKLLYRLVADLQPRNMIELGTCLGITSVYLKEGAPGAELYTLEGCPQTAGIALETFRKADVYGIHEITGNFDNTLPDVINELDQLDFVFIDGNHTKEATLRYFEWCLPKVHENTLLIFDDIYWSDGMKEAWAEIKAHPQVTVTIDLFWIGLVYFKRGQAKEDFLIKI</sequence>
<accession>A0A5B8V2R7</accession>
<name>A0A5B8V2R7_9SPHI</name>
<keyword evidence="2" id="KW-1185">Reference proteome</keyword>
<dbReference type="InterPro" id="IPR029063">
    <property type="entry name" value="SAM-dependent_MTases_sf"/>
</dbReference>
<proteinExistence type="predicted"/>
<dbReference type="Proteomes" id="UP000321479">
    <property type="component" value="Chromosome"/>
</dbReference>